<comment type="caution">
    <text evidence="2">The sequence shown here is derived from an EMBL/GenBank/DDBJ whole genome shotgun (WGS) entry which is preliminary data.</text>
</comment>
<protein>
    <submittedName>
        <fullName evidence="2">Membrane protein</fullName>
    </submittedName>
</protein>
<name>A0A0B4CVD1_9CAUL</name>
<keyword evidence="1" id="KW-0812">Transmembrane</keyword>
<proteinExistence type="predicted"/>
<feature type="transmembrane region" description="Helical" evidence="1">
    <location>
        <begin position="113"/>
        <end position="131"/>
    </location>
</feature>
<gene>
    <name evidence="2" type="ORF">RM53_02570</name>
</gene>
<feature type="transmembrane region" description="Helical" evidence="1">
    <location>
        <begin position="47"/>
        <end position="70"/>
    </location>
</feature>
<feature type="transmembrane region" description="Helical" evidence="1">
    <location>
        <begin position="82"/>
        <end position="101"/>
    </location>
</feature>
<dbReference type="RefSeq" id="WP_039244154.1">
    <property type="nucleotide sequence ID" value="NZ_JWSY01000004.1"/>
</dbReference>
<accession>A0A0B4CVD1</accession>
<feature type="transmembrane region" description="Helical" evidence="1">
    <location>
        <begin position="15"/>
        <end position="35"/>
    </location>
</feature>
<organism evidence="2 3">
    <name type="scientific">Brevundimonas nasdae</name>
    <dbReference type="NCBI Taxonomy" id="172043"/>
    <lineage>
        <taxon>Bacteria</taxon>
        <taxon>Pseudomonadati</taxon>
        <taxon>Pseudomonadota</taxon>
        <taxon>Alphaproteobacteria</taxon>
        <taxon>Caulobacterales</taxon>
        <taxon>Caulobacteraceae</taxon>
        <taxon>Brevundimonas</taxon>
    </lineage>
</organism>
<reference evidence="2 3" key="1">
    <citation type="submission" date="2014-12" db="EMBL/GenBank/DDBJ databases">
        <title>Genome sequencing of Brevundimonas nasdae TPW30.</title>
        <authorList>
            <person name="Tan P.W."/>
            <person name="Chan K.-G."/>
        </authorList>
    </citation>
    <scope>NUCLEOTIDE SEQUENCE [LARGE SCALE GENOMIC DNA]</scope>
    <source>
        <strain evidence="2 3">TPW30</strain>
    </source>
</reference>
<evidence type="ECO:0000256" key="1">
    <source>
        <dbReference type="SAM" id="Phobius"/>
    </source>
</evidence>
<evidence type="ECO:0000313" key="2">
    <source>
        <dbReference type="EMBL" id="KIC60367.1"/>
    </source>
</evidence>
<dbReference type="Proteomes" id="UP000031166">
    <property type="component" value="Unassembled WGS sequence"/>
</dbReference>
<dbReference type="EMBL" id="JWSY01000004">
    <property type="protein sequence ID" value="KIC60367.1"/>
    <property type="molecule type" value="Genomic_DNA"/>
</dbReference>
<sequence length="135" mass="14758">MMKAWNSGTPAYRRYLIRTMAFTVPYVAICVAMMTTDAFDDLMGKPAAWILAAAVAAPVIGQIWATLALMRESDEFVRGVTAKQFIVAAGLAMAVAAFWGFGESFAGAPHMQTWLIVPVFWALYGVVSPFIRSSR</sequence>
<evidence type="ECO:0000313" key="3">
    <source>
        <dbReference type="Proteomes" id="UP000031166"/>
    </source>
</evidence>
<dbReference type="AlphaFoldDB" id="A0A0B4CVD1"/>
<keyword evidence="1" id="KW-0472">Membrane</keyword>
<keyword evidence="1" id="KW-1133">Transmembrane helix</keyword>
<dbReference type="STRING" id="172043.RM53_02570"/>